<feature type="compositionally biased region" description="Polar residues" evidence="1">
    <location>
        <begin position="60"/>
        <end position="74"/>
    </location>
</feature>
<organism evidence="2 3">
    <name type="scientific">Xylona heveae (strain CBS 132557 / TC161)</name>
    <dbReference type="NCBI Taxonomy" id="1328760"/>
    <lineage>
        <taxon>Eukaryota</taxon>
        <taxon>Fungi</taxon>
        <taxon>Dikarya</taxon>
        <taxon>Ascomycota</taxon>
        <taxon>Pezizomycotina</taxon>
        <taxon>Xylonomycetes</taxon>
        <taxon>Xylonales</taxon>
        <taxon>Xylonaceae</taxon>
        <taxon>Xylona</taxon>
    </lineage>
</organism>
<feature type="region of interest" description="Disordered" evidence="1">
    <location>
        <begin position="30"/>
        <end position="117"/>
    </location>
</feature>
<dbReference type="EMBL" id="KV407455">
    <property type="protein sequence ID" value="KZF25772.1"/>
    <property type="molecule type" value="Genomic_DNA"/>
</dbReference>
<feature type="compositionally biased region" description="Polar residues" evidence="1">
    <location>
        <begin position="217"/>
        <end position="233"/>
    </location>
</feature>
<gene>
    <name evidence="2" type="ORF">L228DRAFT_244688</name>
</gene>
<dbReference type="STRING" id="1328760.A0A165J5U8"/>
<keyword evidence="3" id="KW-1185">Reference proteome</keyword>
<protein>
    <submittedName>
        <fullName evidence="2">Uncharacterized protein</fullName>
    </submittedName>
</protein>
<evidence type="ECO:0000313" key="2">
    <source>
        <dbReference type="EMBL" id="KZF25772.1"/>
    </source>
</evidence>
<feature type="compositionally biased region" description="Low complexity" evidence="1">
    <location>
        <begin position="376"/>
        <end position="394"/>
    </location>
</feature>
<feature type="compositionally biased region" description="Low complexity" evidence="1">
    <location>
        <begin position="193"/>
        <end position="208"/>
    </location>
</feature>
<feature type="compositionally biased region" description="Low complexity" evidence="1">
    <location>
        <begin position="307"/>
        <end position="335"/>
    </location>
</feature>
<dbReference type="RefSeq" id="XP_018191327.1">
    <property type="nucleotide sequence ID" value="XM_018331982.1"/>
</dbReference>
<evidence type="ECO:0000256" key="1">
    <source>
        <dbReference type="SAM" id="MobiDB-lite"/>
    </source>
</evidence>
<name>A0A165J5U8_XYLHT</name>
<feature type="region of interest" description="Disordered" evidence="1">
    <location>
        <begin position="376"/>
        <end position="441"/>
    </location>
</feature>
<feature type="compositionally biased region" description="Polar residues" evidence="1">
    <location>
        <begin position="85"/>
        <end position="95"/>
    </location>
</feature>
<feature type="region of interest" description="Disordered" evidence="1">
    <location>
        <begin position="131"/>
        <end position="250"/>
    </location>
</feature>
<accession>A0A165J5U8</accession>
<proteinExistence type="predicted"/>
<dbReference type="GeneID" id="28897119"/>
<reference evidence="2 3" key="1">
    <citation type="journal article" date="2016" name="Fungal Biol.">
        <title>The genome of Xylona heveae provides a window into fungal endophytism.</title>
        <authorList>
            <person name="Gazis R."/>
            <person name="Kuo A."/>
            <person name="Riley R."/>
            <person name="LaButti K."/>
            <person name="Lipzen A."/>
            <person name="Lin J."/>
            <person name="Amirebrahimi M."/>
            <person name="Hesse C.N."/>
            <person name="Spatafora J.W."/>
            <person name="Henrissat B."/>
            <person name="Hainaut M."/>
            <person name="Grigoriev I.V."/>
            <person name="Hibbett D.S."/>
        </authorList>
    </citation>
    <scope>NUCLEOTIDE SEQUENCE [LARGE SCALE GENOMIC DNA]</scope>
    <source>
        <strain evidence="2 3">TC161</strain>
    </source>
</reference>
<sequence>MRFETLVIGSMGPWTLRTLRAALAGQWLPRRRRRAGTRKQSQPAKANNATRDGLVIGARTRSQSAASLSGQPSGADTIKRKPVQLSVTTHTSLPSGDNDEGKGQGQHSPSSFATVSPSLVSNRTIGISPVAREITQRAHPGSKQNALGNDDGESMEKQRALAALPTGKASPHGHQSHSPASHTHESAGPRAAPFHPQHLPQPQLFSPSPQIPRHTFPVSSECNSTIHSSSRGSNVEPGNPPTVPAPRGTTAPIVPFVSSASVITPITITNNNSKAPVIPTALAKPIYPPPPLPSPLLRSSFSTGTVPTTATSPSSGLTPGPTGSPGTTGTTGTTGIQHTHAHAHAPTHVYPRTWTPSPALTQRVAIPLAAAAAAASATPSPVSPATALSPSLSLEEGKEMDPSTDNRFDTARRKSAPMAYRPPSELLSPPPPLPGKLRLGKGSVDNLRRLYEERAGAASSLVAVGVSKQKSFGA</sequence>
<feature type="compositionally biased region" description="Polar residues" evidence="1">
    <location>
        <begin position="38"/>
        <end position="50"/>
    </location>
</feature>
<evidence type="ECO:0000313" key="3">
    <source>
        <dbReference type="Proteomes" id="UP000076632"/>
    </source>
</evidence>
<feature type="compositionally biased region" description="Basic and acidic residues" evidence="1">
    <location>
        <begin position="395"/>
        <end position="412"/>
    </location>
</feature>
<dbReference type="Proteomes" id="UP000076632">
    <property type="component" value="Unassembled WGS sequence"/>
</dbReference>
<dbReference type="AlphaFoldDB" id="A0A165J5U8"/>
<dbReference type="InParanoid" id="A0A165J5U8"/>
<feature type="compositionally biased region" description="Polar residues" evidence="1">
    <location>
        <begin position="105"/>
        <end position="117"/>
    </location>
</feature>
<feature type="region of interest" description="Disordered" evidence="1">
    <location>
        <begin position="294"/>
        <end position="355"/>
    </location>
</feature>